<sequence>MESILFESKDIESNFDYNDYIDLLSINFNNNASRYEAITLIEKNIDMKEYETWRINRIFNNITKKGDNYSDSIELLYDLYCKGYYFLEKLGLKYGLVLCYPKEYNYNKNIAELSKKEQNNLSDKLYPEIITEVEFVKNLITNNKIILTGKLNKNNYYMYIDNMNEEERERVQFYENEKKENKFWNFLRKIIKIN</sequence>
<dbReference type="OrthoDB" id="6398539at2"/>
<comment type="caution">
    <text evidence="1">The sequence shown here is derived from an EMBL/GenBank/DDBJ whole genome shotgun (WGS) entry which is preliminary data.</text>
</comment>
<keyword evidence="4" id="KW-1185">Reference proteome</keyword>
<evidence type="ECO:0000313" key="2">
    <source>
        <dbReference type="EMBL" id="TGK89183.1"/>
    </source>
</evidence>
<gene>
    <name evidence="1" type="ORF">EHQ23_06840</name>
    <name evidence="2" type="ORF">EHQ26_19365</name>
</gene>
<reference evidence="2" key="1">
    <citation type="submission" date="2018-10" db="EMBL/GenBank/DDBJ databases">
        <authorList>
            <person name="Vincent A.T."/>
            <person name="Schiettekatte O."/>
            <person name="Bourhy P."/>
            <person name="Veyrier F.J."/>
            <person name="Picardeau M."/>
        </authorList>
    </citation>
    <scope>NUCLEOTIDE SEQUENCE</scope>
    <source>
        <strain evidence="2">201800281</strain>
    </source>
</reference>
<accession>A0A4V3JL08</accession>
<protein>
    <submittedName>
        <fullName evidence="1">Uncharacterized protein</fullName>
    </submittedName>
</protein>
<evidence type="ECO:0000313" key="3">
    <source>
        <dbReference type="Proteomes" id="UP000297394"/>
    </source>
</evidence>
<name>A0A4V3JL08_9LEPT</name>
<organism evidence="1 3">
    <name type="scientific">Leptospira bourretii</name>
    <dbReference type="NCBI Taxonomy" id="2484962"/>
    <lineage>
        <taxon>Bacteria</taxon>
        <taxon>Pseudomonadati</taxon>
        <taxon>Spirochaetota</taxon>
        <taxon>Spirochaetia</taxon>
        <taxon>Leptospirales</taxon>
        <taxon>Leptospiraceae</taxon>
        <taxon>Leptospira</taxon>
    </lineage>
</organism>
<dbReference type="EMBL" id="RQFL01000031">
    <property type="protein sequence ID" value="TGK89183.1"/>
    <property type="molecule type" value="Genomic_DNA"/>
</dbReference>
<dbReference type="EMBL" id="RQFM01000010">
    <property type="protein sequence ID" value="TGK88537.1"/>
    <property type="molecule type" value="Genomic_DNA"/>
</dbReference>
<dbReference type="AlphaFoldDB" id="A0A4V3JL08"/>
<evidence type="ECO:0000313" key="4">
    <source>
        <dbReference type="Proteomes" id="UP000297918"/>
    </source>
</evidence>
<reference evidence="3 4" key="2">
    <citation type="journal article" date="2019" name="PLoS Negl. Trop. Dis.">
        <title>Revisiting the worldwide diversity of Leptospira species in the environment.</title>
        <authorList>
            <person name="Vincent A.T."/>
            <person name="Schiettekatte O."/>
            <person name="Bourhy P."/>
            <person name="Veyrier F.J."/>
            <person name="Picardeau M."/>
        </authorList>
    </citation>
    <scope>NUCLEOTIDE SEQUENCE [LARGE SCALE GENOMIC DNA]</scope>
    <source>
        <strain evidence="1 3">201800280</strain>
        <strain evidence="4">201800281</strain>
    </source>
</reference>
<dbReference type="Proteomes" id="UP000297394">
    <property type="component" value="Unassembled WGS sequence"/>
</dbReference>
<proteinExistence type="predicted"/>
<dbReference type="Proteomes" id="UP000297918">
    <property type="component" value="Unassembled WGS sequence"/>
</dbReference>
<evidence type="ECO:0000313" key="1">
    <source>
        <dbReference type="EMBL" id="TGK88537.1"/>
    </source>
</evidence>